<organism evidence="2 3">
    <name type="scientific">Aphis craccivora</name>
    <name type="common">Cowpea aphid</name>
    <dbReference type="NCBI Taxonomy" id="307492"/>
    <lineage>
        <taxon>Eukaryota</taxon>
        <taxon>Metazoa</taxon>
        <taxon>Ecdysozoa</taxon>
        <taxon>Arthropoda</taxon>
        <taxon>Hexapoda</taxon>
        <taxon>Insecta</taxon>
        <taxon>Pterygota</taxon>
        <taxon>Neoptera</taxon>
        <taxon>Paraneoptera</taxon>
        <taxon>Hemiptera</taxon>
        <taxon>Sternorrhyncha</taxon>
        <taxon>Aphidomorpha</taxon>
        <taxon>Aphidoidea</taxon>
        <taxon>Aphididae</taxon>
        <taxon>Aphidini</taxon>
        <taxon>Aphis</taxon>
        <taxon>Aphis</taxon>
    </lineage>
</organism>
<proteinExistence type="predicted"/>
<dbReference type="EMBL" id="VUJU01000006">
    <property type="protein sequence ID" value="KAF0774145.1"/>
    <property type="molecule type" value="Genomic_DNA"/>
</dbReference>
<dbReference type="Proteomes" id="UP000478052">
    <property type="component" value="Unassembled WGS sequence"/>
</dbReference>
<dbReference type="InterPro" id="IPR055470">
    <property type="entry name" value="DUF7042"/>
</dbReference>
<feature type="domain" description="DUF7042" evidence="1">
    <location>
        <begin position="48"/>
        <end position="106"/>
    </location>
</feature>
<dbReference type="AlphaFoldDB" id="A0A6G0ZRC9"/>
<dbReference type="OrthoDB" id="9979716at2759"/>
<comment type="caution">
    <text evidence="2">The sequence shown here is derived from an EMBL/GenBank/DDBJ whole genome shotgun (WGS) entry which is preliminary data.</text>
</comment>
<dbReference type="PANTHER" id="PTHR22255:SF9">
    <property type="entry name" value="LP06548P"/>
    <property type="match status" value="1"/>
</dbReference>
<reference evidence="2 3" key="1">
    <citation type="submission" date="2019-08" db="EMBL/GenBank/DDBJ databases">
        <title>Whole genome of Aphis craccivora.</title>
        <authorList>
            <person name="Voronova N.V."/>
            <person name="Shulinski R.S."/>
            <person name="Bandarenka Y.V."/>
            <person name="Zhorov D.G."/>
            <person name="Warner D."/>
        </authorList>
    </citation>
    <scope>NUCLEOTIDE SEQUENCE [LARGE SCALE GENOMIC DNA]</scope>
    <source>
        <strain evidence="2">180601</strain>
        <tissue evidence="2">Whole Body</tissue>
    </source>
</reference>
<evidence type="ECO:0000259" key="1">
    <source>
        <dbReference type="Pfam" id="PF23069"/>
    </source>
</evidence>
<evidence type="ECO:0000313" key="3">
    <source>
        <dbReference type="Proteomes" id="UP000478052"/>
    </source>
</evidence>
<protein>
    <recommendedName>
        <fullName evidence="1">DUF7042 domain-containing protein</fullName>
    </recommendedName>
</protein>
<keyword evidence="3" id="KW-1185">Reference proteome</keyword>
<sequence>MGILTKGEVLYTVNVFPFCNEMGTIKTICQLITGDALLYSMFRESGNPMQCPFKPPYTFTYNRGHGDCKNPVSTVEACTQDSRLLFRYQACPDVEGSESARYVFQCDL</sequence>
<dbReference type="GO" id="GO:0061909">
    <property type="term" value="P:autophagosome-lysosome fusion"/>
    <property type="evidence" value="ECO:0007669"/>
    <property type="project" value="TreeGrafter"/>
</dbReference>
<dbReference type="Pfam" id="PF23069">
    <property type="entry name" value="DUF7042"/>
    <property type="match status" value="1"/>
</dbReference>
<name>A0A6G0ZRC9_APHCR</name>
<accession>A0A6G0ZRC9</accession>
<gene>
    <name evidence="2" type="ORF">FWK35_00002001</name>
</gene>
<dbReference type="PANTHER" id="PTHR22255">
    <property type="entry name" value="LP06548P"/>
    <property type="match status" value="1"/>
</dbReference>
<evidence type="ECO:0000313" key="2">
    <source>
        <dbReference type="EMBL" id="KAF0774145.1"/>
    </source>
</evidence>